<dbReference type="Proteomes" id="UP000709295">
    <property type="component" value="Unassembled WGS sequence"/>
</dbReference>
<dbReference type="AlphaFoldDB" id="A0A8J5IEM1"/>
<evidence type="ECO:0000313" key="3">
    <source>
        <dbReference type="Proteomes" id="UP000709295"/>
    </source>
</evidence>
<name>A0A8J5IEM1_9STRA</name>
<evidence type="ECO:0000313" key="2">
    <source>
        <dbReference type="EMBL" id="KAG6946238.1"/>
    </source>
</evidence>
<comment type="caution">
    <text evidence="2">The sequence shown here is derived from an EMBL/GenBank/DDBJ whole genome shotgun (WGS) entry which is preliminary data.</text>
</comment>
<protein>
    <submittedName>
        <fullName evidence="2">Uncharacterized protein</fullName>
    </submittedName>
</protein>
<dbReference type="EMBL" id="JAENGY010001922">
    <property type="protein sequence ID" value="KAG6946238.1"/>
    <property type="molecule type" value="Genomic_DNA"/>
</dbReference>
<evidence type="ECO:0000256" key="1">
    <source>
        <dbReference type="SAM" id="MobiDB-lite"/>
    </source>
</evidence>
<proteinExistence type="predicted"/>
<keyword evidence="3" id="KW-1185">Reference proteome</keyword>
<sequence length="121" mass="12937">MARACARKASGEAHGELRLWRSGAAATLSDAVSAGGDGLYSSEREETGRFLRTGTRPKGSAESVQSKQEAAHASLGSLFVDDVSSEDVESSGSIVFGERLGERRVSVKLATGWRLPWHEMK</sequence>
<organism evidence="2 3">
    <name type="scientific">Phytophthora aleatoria</name>
    <dbReference type="NCBI Taxonomy" id="2496075"/>
    <lineage>
        <taxon>Eukaryota</taxon>
        <taxon>Sar</taxon>
        <taxon>Stramenopiles</taxon>
        <taxon>Oomycota</taxon>
        <taxon>Peronosporomycetes</taxon>
        <taxon>Peronosporales</taxon>
        <taxon>Peronosporaceae</taxon>
        <taxon>Phytophthora</taxon>
    </lineage>
</organism>
<gene>
    <name evidence="2" type="ORF">JG688_00016152</name>
</gene>
<feature type="region of interest" description="Disordered" evidence="1">
    <location>
        <begin position="35"/>
        <end position="63"/>
    </location>
</feature>
<accession>A0A8J5IEM1</accession>
<reference evidence="2" key="1">
    <citation type="submission" date="2021-01" db="EMBL/GenBank/DDBJ databases">
        <title>Phytophthora aleatoria, a newly-described species from Pinus radiata is distinct from Phytophthora cactorum isolates based on comparative genomics.</title>
        <authorList>
            <person name="Mcdougal R."/>
            <person name="Panda P."/>
            <person name="Williams N."/>
            <person name="Studholme D.J."/>
        </authorList>
    </citation>
    <scope>NUCLEOTIDE SEQUENCE</scope>
    <source>
        <strain evidence="2">NZFS 4037</strain>
    </source>
</reference>